<gene>
    <name evidence="4" type="ORF">AA23TX_08635</name>
</gene>
<evidence type="ECO:0000313" key="5">
    <source>
        <dbReference type="Proteomes" id="UP000399805"/>
    </source>
</evidence>
<keyword evidence="1" id="KW-0808">Transferase</keyword>
<protein>
    <recommendedName>
        <fullName evidence="3">N-acetyltransferase domain-containing protein</fullName>
    </recommendedName>
</protein>
<dbReference type="Pfam" id="PF13302">
    <property type="entry name" value="Acetyltransf_3"/>
    <property type="match status" value="1"/>
</dbReference>
<evidence type="ECO:0000259" key="3">
    <source>
        <dbReference type="PROSITE" id="PS51186"/>
    </source>
</evidence>
<feature type="domain" description="N-acetyltransferase" evidence="3">
    <location>
        <begin position="1"/>
        <end position="150"/>
    </location>
</feature>
<dbReference type="SUPFAM" id="SSF55729">
    <property type="entry name" value="Acyl-CoA N-acyltransferases (Nat)"/>
    <property type="match status" value="1"/>
</dbReference>
<dbReference type="InterPro" id="IPR016181">
    <property type="entry name" value="Acyl_CoA_acyltransferase"/>
</dbReference>
<dbReference type="PROSITE" id="PS51186">
    <property type="entry name" value="GNAT"/>
    <property type="match status" value="1"/>
</dbReference>
<keyword evidence="5" id="KW-1185">Reference proteome</keyword>
<dbReference type="AlphaFoldDB" id="A0A6I8LZY1"/>
<dbReference type="RefSeq" id="WP_155548510.1">
    <property type="nucleotide sequence ID" value="NZ_CABVGP010000003.1"/>
</dbReference>
<dbReference type="Proteomes" id="UP000399805">
    <property type="component" value="Unassembled WGS sequence"/>
</dbReference>
<dbReference type="InterPro" id="IPR000182">
    <property type="entry name" value="GNAT_dom"/>
</dbReference>
<dbReference type="Gene3D" id="3.40.630.30">
    <property type="match status" value="1"/>
</dbReference>
<dbReference type="PANTHER" id="PTHR43877">
    <property type="entry name" value="AMINOALKYLPHOSPHONATE N-ACETYLTRANSFERASE-RELATED-RELATED"/>
    <property type="match status" value="1"/>
</dbReference>
<organism evidence="4 5">
    <name type="scientific">Amycolatopsis camponoti</name>
    <dbReference type="NCBI Taxonomy" id="2606593"/>
    <lineage>
        <taxon>Bacteria</taxon>
        <taxon>Bacillati</taxon>
        <taxon>Actinomycetota</taxon>
        <taxon>Actinomycetes</taxon>
        <taxon>Pseudonocardiales</taxon>
        <taxon>Pseudonocardiaceae</taxon>
        <taxon>Amycolatopsis</taxon>
    </lineage>
</organism>
<dbReference type="GO" id="GO:0016747">
    <property type="term" value="F:acyltransferase activity, transferring groups other than amino-acyl groups"/>
    <property type="evidence" value="ECO:0007669"/>
    <property type="project" value="InterPro"/>
</dbReference>
<evidence type="ECO:0000256" key="1">
    <source>
        <dbReference type="ARBA" id="ARBA00022679"/>
    </source>
</evidence>
<sequence length="150" mass="16402">MHAREATETDAELLLGWRNDPRTRQSSRSTAVVALDEHLAWLRGVLADPDRLLLVVEHEDAPVGTVRFDRRDGDGWEVSITLAPESRGRGLSGAVLAEGERAAWERLGVRVVLAAVHQDNTASAKLFEHAGYAEAAPAVSGFRQLRKTLS</sequence>
<proteinExistence type="predicted"/>
<evidence type="ECO:0000256" key="2">
    <source>
        <dbReference type="ARBA" id="ARBA00023315"/>
    </source>
</evidence>
<name>A0A6I8LZY1_9PSEU</name>
<reference evidence="4 5" key="1">
    <citation type="submission" date="2019-09" db="EMBL/GenBank/DDBJ databases">
        <authorList>
            <person name="Leyn A S."/>
        </authorList>
    </citation>
    <scope>NUCLEOTIDE SEQUENCE [LARGE SCALE GENOMIC DNA]</scope>
    <source>
        <strain evidence="4">AA231_1</strain>
    </source>
</reference>
<dbReference type="CDD" id="cd04301">
    <property type="entry name" value="NAT_SF"/>
    <property type="match status" value="1"/>
</dbReference>
<accession>A0A6I8LZY1</accession>
<dbReference type="PANTHER" id="PTHR43877:SF1">
    <property type="entry name" value="ACETYLTRANSFERASE"/>
    <property type="match status" value="1"/>
</dbReference>
<keyword evidence="2" id="KW-0012">Acyltransferase</keyword>
<dbReference type="EMBL" id="CABVGP010000003">
    <property type="protein sequence ID" value="VVJ23749.1"/>
    <property type="molecule type" value="Genomic_DNA"/>
</dbReference>
<evidence type="ECO:0000313" key="4">
    <source>
        <dbReference type="EMBL" id="VVJ23749.1"/>
    </source>
</evidence>
<dbReference type="InterPro" id="IPR050832">
    <property type="entry name" value="Bact_Acetyltransf"/>
</dbReference>